<dbReference type="Proteomes" id="UP000095350">
    <property type="component" value="Unassembled WGS sequence"/>
</dbReference>
<dbReference type="Proteomes" id="UP000283586">
    <property type="component" value="Unassembled WGS sequence"/>
</dbReference>
<proteinExistence type="predicted"/>
<dbReference type="STRING" id="166486.ERS852572_03119"/>
<dbReference type="Proteomes" id="UP000284465">
    <property type="component" value="Unassembled WGS sequence"/>
</dbReference>
<dbReference type="OrthoDB" id="1685263at2"/>
<evidence type="ECO:0000313" key="7">
    <source>
        <dbReference type="Proteomes" id="UP000095350"/>
    </source>
</evidence>
<dbReference type="SUPFAM" id="SSF47240">
    <property type="entry name" value="Ferritin-like"/>
    <property type="match status" value="1"/>
</dbReference>
<reference evidence="2 11" key="3">
    <citation type="journal article" date="2019" name="Nat. Med.">
        <title>A library of human gut bacterial isolates paired with longitudinal multiomics data enables mechanistic microbiome research.</title>
        <authorList>
            <person name="Poyet M."/>
            <person name="Groussin M."/>
            <person name="Gibbons S.M."/>
            <person name="Avila-Pacheco J."/>
            <person name="Jiang X."/>
            <person name="Kearney S.M."/>
            <person name="Perrotta A.R."/>
            <person name="Berdy B."/>
            <person name="Zhao S."/>
            <person name="Lieberman T.D."/>
            <person name="Swanson P.K."/>
            <person name="Smith M."/>
            <person name="Roesemann S."/>
            <person name="Alexander J.E."/>
            <person name="Rich S.A."/>
            <person name="Livny J."/>
            <person name="Vlamakis H."/>
            <person name="Clish C."/>
            <person name="Bullock K."/>
            <person name="Deik A."/>
            <person name="Scott J."/>
            <person name="Pierce K.A."/>
            <person name="Xavier R.J."/>
            <person name="Alm E.J."/>
        </authorList>
    </citation>
    <scope>NUCLEOTIDE SEQUENCE [LARGE SCALE GENOMIC DNA]</scope>
    <source>
        <strain evidence="2 11">BIOML-A1</strain>
    </source>
</reference>
<evidence type="ECO:0000313" key="4">
    <source>
        <dbReference type="EMBL" id="RHA65409.1"/>
    </source>
</evidence>
<dbReference type="Proteomes" id="UP000478483">
    <property type="component" value="Unassembled WGS sequence"/>
</dbReference>
<dbReference type="EMBL" id="QRQN01000020">
    <property type="protein sequence ID" value="RHN05382.1"/>
    <property type="molecule type" value="Genomic_DNA"/>
</dbReference>
<dbReference type="EMBL" id="QSHO01000024">
    <property type="protein sequence ID" value="RHC12885.1"/>
    <property type="molecule type" value="Genomic_DNA"/>
</dbReference>
<accession>A0A173VLM9</accession>
<dbReference type="RefSeq" id="WP_006856858.1">
    <property type="nucleotide sequence ID" value="NZ_CABIYH010000028.1"/>
</dbReference>
<dbReference type="PaxDb" id="166486-ERS852572_03119"/>
<dbReference type="Pfam" id="PF07875">
    <property type="entry name" value="Coat_F"/>
    <property type="match status" value="1"/>
</dbReference>
<evidence type="ECO:0000313" key="3">
    <source>
        <dbReference type="EMBL" id="MVQ46565.1"/>
    </source>
</evidence>
<sequence>MTEQIYTDKEILADALTAEKAATNNYNAFANECVHDSVRDAILHCLEQEHCIQEDVFNMMHQRGLYPTPDADANKVENAKQKFSQCVKTV</sequence>
<evidence type="ECO:0000313" key="5">
    <source>
        <dbReference type="EMBL" id="RHC12885.1"/>
    </source>
</evidence>
<keyword evidence="1" id="KW-0946">Virion</keyword>
<evidence type="ECO:0000313" key="9">
    <source>
        <dbReference type="Proteomes" id="UP000283586"/>
    </source>
</evidence>
<dbReference type="InterPro" id="IPR012851">
    <property type="entry name" value="Spore_coat_CotF-like"/>
</dbReference>
<dbReference type="AlphaFoldDB" id="A0A173VLM9"/>
<dbReference type="InterPro" id="IPR009078">
    <property type="entry name" value="Ferritin-like_SF"/>
</dbReference>
<dbReference type="EMBL" id="WGGT01000016">
    <property type="protein sequence ID" value="MVQ46565.1"/>
    <property type="molecule type" value="Genomic_DNA"/>
</dbReference>
<evidence type="ECO:0000313" key="12">
    <source>
        <dbReference type="Proteomes" id="UP000479531"/>
    </source>
</evidence>
<evidence type="ECO:0000313" key="8">
    <source>
        <dbReference type="Proteomes" id="UP000283513"/>
    </source>
</evidence>
<dbReference type="Gene3D" id="1.20.1260.10">
    <property type="match status" value="1"/>
</dbReference>
<evidence type="ECO:0000313" key="1">
    <source>
        <dbReference type="EMBL" id="CUN27710.1"/>
    </source>
</evidence>
<dbReference type="EMBL" id="QSFP01000019">
    <property type="protein sequence ID" value="RHA65409.1"/>
    <property type="molecule type" value="Genomic_DNA"/>
</dbReference>
<dbReference type="GeneID" id="61433638"/>
<dbReference type="InterPro" id="IPR012347">
    <property type="entry name" value="Ferritin-like"/>
</dbReference>
<gene>
    <name evidence="5" type="ORF">DW856_18115</name>
    <name evidence="4" type="ORF">DW927_14400</name>
    <name evidence="6" type="ORF">DWZ31_14990</name>
    <name evidence="1" type="ORF">ERS852572_03119</name>
    <name evidence="3" type="ORF">GCK47_12835</name>
    <name evidence="2" type="ORF">GMD50_05225</name>
</gene>
<dbReference type="EMBL" id="WNAJ01000004">
    <property type="protein sequence ID" value="MTR84468.1"/>
    <property type="molecule type" value="Genomic_DNA"/>
</dbReference>
<evidence type="ECO:0000313" key="10">
    <source>
        <dbReference type="Proteomes" id="UP000284465"/>
    </source>
</evidence>
<reference evidence="1 7" key="1">
    <citation type="submission" date="2015-09" db="EMBL/GenBank/DDBJ databases">
        <authorList>
            <consortium name="Pathogen Informatics"/>
        </authorList>
    </citation>
    <scope>NUCLEOTIDE SEQUENCE [LARGE SCALE GENOMIC DNA]</scope>
    <source>
        <strain evidence="1 7">2789STDY5834960</strain>
    </source>
</reference>
<evidence type="ECO:0000313" key="2">
    <source>
        <dbReference type="EMBL" id="MTR84468.1"/>
    </source>
</evidence>
<evidence type="ECO:0000313" key="6">
    <source>
        <dbReference type="EMBL" id="RHN05382.1"/>
    </source>
</evidence>
<dbReference type="Proteomes" id="UP000479531">
    <property type="component" value="Unassembled WGS sequence"/>
</dbReference>
<organism evidence="1 7">
    <name type="scientific">Roseburia intestinalis</name>
    <dbReference type="NCBI Taxonomy" id="166486"/>
    <lineage>
        <taxon>Bacteria</taxon>
        <taxon>Bacillati</taxon>
        <taxon>Bacillota</taxon>
        <taxon>Clostridia</taxon>
        <taxon>Lachnospirales</taxon>
        <taxon>Lachnospiraceae</taxon>
        <taxon>Roseburia</taxon>
    </lineage>
</organism>
<protein>
    <submittedName>
        <fullName evidence="1">Spore coat protein</fullName>
    </submittedName>
</protein>
<keyword evidence="1" id="KW-0167">Capsid protein</keyword>
<evidence type="ECO:0000313" key="11">
    <source>
        <dbReference type="Proteomes" id="UP000478483"/>
    </source>
</evidence>
<dbReference type="EMBL" id="CYXZ01000028">
    <property type="protein sequence ID" value="CUN27710.1"/>
    <property type="molecule type" value="Genomic_DNA"/>
</dbReference>
<reference evidence="3 12" key="4">
    <citation type="submission" date="2019-10" db="EMBL/GenBank/DDBJ databases">
        <title>Roseburia spp. ameliorate alcoholic fatty liver via restoration of gut barrier function.</title>
        <authorList>
            <person name="Seo B."/>
            <person name="Ko G."/>
        </authorList>
    </citation>
    <scope>NUCLEOTIDE SEQUENCE [LARGE SCALE GENOMIC DNA]</scope>
    <source>
        <strain evidence="3 12">SNUG30017</strain>
    </source>
</reference>
<dbReference type="Proteomes" id="UP000283513">
    <property type="component" value="Unassembled WGS sequence"/>
</dbReference>
<reference evidence="8 9" key="2">
    <citation type="submission" date="2018-08" db="EMBL/GenBank/DDBJ databases">
        <title>A genome reference for cultivated species of the human gut microbiota.</title>
        <authorList>
            <person name="Zou Y."/>
            <person name="Xue W."/>
            <person name="Luo G."/>
        </authorList>
    </citation>
    <scope>NUCLEOTIDE SEQUENCE [LARGE SCALE GENOMIC DNA]</scope>
    <source>
        <strain evidence="6 9">AF31-21AC</strain>
        <strain evidence="5 8">AM37-1AC</strain>
        <strain evidence="4 10">AM43-11</strain>
    </source>
</reference>
<name>A0A173VLM9_9FIRM</name>